<dbReference type="SUPFAM" id="SSF143011">
    <property type="entry name" value="RelE-like"/>
    <property type="match status" value="1"/>
</dbReference>
<gene>
    <name evidence="3" type="ORF">SAMN05443144_10123</name>
</gene>
<sequence>MEVVWTRQAIRMINEFVDYIAQDDYLAAEQWALELMSQTDKLADHPRIGRVVPEYNEETLRELIVGNYRLPYRIKENGVYIEAVWHVRQLPPDKE</sequence>
<dbReference type="InterPro" id="IPR051803">
    <property type="entry name" value="TA_system_RelE-like_toxin"/>
</dbReference>
<evidence type="ECO:0000256" key="1">
    <source>
        <dbReference type="ARBA" id="ARBA00006226"/>
    </source>
</evidence>
<name>A0A1M4SFK2_9BACT</name>
<dbReference type="OrthoDB" id="5574284at2"/>
<dbReference type="EMBL" id="FQUS01000001">
    <property type="protein sequence ID" value="SHE30961.1"/>
    <property type="molecule type" value="Genomic_DNA"/>
</dbReference>
<comment type="similarity">
    <text evidence="1">Belongs to the RelE toxin family.</text>
</comment>
<accession>A0A1M4SFK2</accession>
<keyword evidence="2" id="KW-1277">Toxin-antitoxin system</keyword>
<dbReference type="RefSeq" id="WP_073058793.1">
    <property type="nucleotide sequence ID" value="NZ_FQUS01000001.1"/>
</dbReference>
<dbReference type="InterPro" id="IPR007712">
    <property type="entry name" value="RelE/ParE_toxin"/>
</dbReference>
<dbReference type="Pfam" id="PF05016">
    <property type="entry name" value="ParE_toxin"/>
    <property type="match status" value="1"/>
</dbReference>
<evidence type="ECO:0000313" key="4">
    <source>
        <dbReference type="Proteomes" id="UP000184041"/>
    </source>
</evidence>
<evidence type="ECO:0000313" key="3">
    <source>
        <dbReference type="EMBL" id="SHE30961.1"/>
    </source>
</evidence>
<dbReference type="STRING" id="1194090.SAMN05443144_10123"/>
<protein>
    <submittedName>
        <fullName evidence="3">Plasmid stabilization system protein ParE</fullName>
    </submittedName>
</protein>
<proteinExistence type="inferred from homology"/>
<dbReference type="Gene3D" id="3.30.2310.20">
    <property type="entry name" value="RelE-like"/>
    <property type="match status" value="1"/>
</dbReference>
<dbReference type="AlphaFoldDB" id="A0A1M4SFK2"/>
<dbReference type="InterPro" id="IPR035093">
    <property type="entry name" value="RelE/ParE_toxin_dom_sf"/>
</dbReference>
<evidence type="ECO:0000256" key="2">
    <source>
        <dbReference type="ARBA" id="ARBA00022649"/>
    </source>
</evidence>
<dbReference type="Proteomes" id="UP000184041">
    <property type="component" value="Unassembled WGS sequence"/>
</dbReference>
<reference evidence="3 4" key="1">
    <citation type="submission" date="2016-11" db="EMBL/GenBank/DDBJ databases">
        <authorList>
            <person name="Jaros S."/>
            <person name="Januszkiewicz K."/>
            <person name="Wedrychowicz H."/>
        </authorList>
    </citation>
    <scope>NUCLEOTIDE SEQUENCE [LARGE SCALE GENOMIC DNA]</scope>
    <source>
        <strain evidence="3 4">DSM 21986</strain>
    </source>
</reference>
<dbReference type="PANTHER" id="PTHR33755:SF5">
    <property type="entry name" value="TYPE II TOXIN-ANTITOXIN SYSTEM RELE_PARE FAMILY TOXIN"/>
    <property type="match status" value="1"/>
</dbReference>
<keyword evidence="4" id="KW-1185">Reference proteome</keyword>
<dbReference type="PANTHER" id="PTHR33755">
    <property type="entry name" value="TOXIN PARE1-RELATED"/>
    <property type="match status" value="1"/>
</dbReference>
<organism evidence="3 4">
    <name type="scientific">Fodinibius roseus</name>
    <dbReference type="NCBI Taxonomy" id="1194090"/>
    <lineage>
        <taxon>Bacteria</taxon>
        <taxon>Pseudomonadati</taxon>
        <taxon>Balneolota</taxon>
        <taxon>Balneolia</taxon>
        <taxon>Balneolales</taxon>
        <taxon>Balneolaceae</taxon>
        <taxon>Fodinibius</taxon>
    </lineage>
</organism>